<dbReference type="PANTHER" id="PTHR37507:SF2">
    <property type="entry name" value="SPORULATION PROTEIN YDCC"/>
    <property type="match status" value="1"/>
</dbReference>
<dbReference type="Gene3D" id="2.50.20.10">
    <property type="entry name" value="Lipoprotein localisation LolA/LolB/LppX"/>
    <property type="match status" value="1"/>
</dbReference>
<protein>
    <recommendedName>
        <fullName evidence="5">MucB/RseB N-terminal domain-containing protein</fullName>
    </recommendedName>
</protein>
<evidence type="ECO:0000313" key="4">
    <source>
        <dbReference type="Proteomes" id="UP000062833"/>
    </source>
</evidence>
<feature type="region of interest" description="Disordered" evidence="1">
    <location>
        <begin position="139"/>
        <end position="180"/>
    </location>
</feature>
<proteinExistence type="predicted"/>
<dbReference type="AlphaFoldDB" id="A0A0M3UH87"/>
<keyword evidence="4" id="KW-1185">Reference proteome</keyword>
<dbReference type="SUPFAM" id="SSF89392">
    <property type="entry name" value="Prokaryotic lipoproteins and lipoprotein localization factors"/>
    <property type="match status" value="1"/>
</dbReference>
<dbReference type="Proteomes" id="UP000062833">
    <property type="component" value="Chromosome"/>
</dbReference>
<organism evidence="3 4">
    <name type="scientific">Arthrobacter alpinus</name>
    <dbReference type="NCBI Taxonomy" id="656366"/>
    <lineage>
        <taxon>Bacteria</taxon>
        <taxon>Bacillati</taxon>
        <taxon>Actinomycetota</taxon>
        <taxon>Actinomycetes</taxon>
        <taxon>Micrococcales</taxon>
        <taxon>Micrococcaceae</taxon>
        <taxon>Arthrobacter</taxon>
    </lineage>
</organism>
<dbReference type="PATRIC" id="fig|656366.3.peg.1343"/>
<dbReference type="InterPro" id="IPR029046">
    <property type="entry name" value="LolA/LolB/LppX"/>
</dbReference>
<evidence type="ECO:0000313" key="3">
    <source>
        <dbReference type="EMBL" id="ALE94039.1"/>
    </source>
</evidence>
<evidence type="ECO:0008006" key="5">
    <source>
        <dbReference type="Google" id="ProtNLM"/>
    </source>
</evidence>
<dbReference type="PANTHER" id="PTHR37507">
    <property type="entry name" value="SPORULATION PROTEIN YDCC"/>
    <property type="match status" value="1"/>
</dbReference>
<feature type="compositionally biased region" description="Low complexity" evidence="1">
    <location>
        <begin position="139"/>
        <end position="160"/>
    </location>
</feature>
<reference evidence="4" key="1">
    <citation type="submission" date="2015-09" db="EMBL/GenBank/DDBJ databases">
        <title>Complete genome of Arthrobacter alpinus strain R3.8.</title>
        <authorList>
            <person name="See-Too W.S."/>
            <person name="Chan K.G."/>
        </authorList>
    </citation>
    <scope>NUCLEOTIDE SEQUENCE [LARGE SCALE GENOMIC DNA]</scope>
    <source>
        <strain evidence="4">R3.8</strain>
    </source>
</reference>
<gene>
    <name evidence="3" type="ORF">AOC05_06285</name>
</gene>
<dbReference type="KEGG" id="aaq:AOC05_06285"/>
<evidence type="ECO:0000256" key="1">
    <source>
        <dbReference type="SAM" id="MobiDB-lite"/>
    </source>
</evidence>
<dbReference type="EMBL" id="CP012677">
    <property type="protein sequence ID" value="ALE94039.1"/>
    <property type="molecule type" value="Genomic_DNA"/>
</dbReference>
<name>A0A0M3UH87_9MICC</name>
<keyword evidence="2" id="KW-0732">Signal</keyword>
<accession>A0A0M3UH87</accession>
<sequence length="410" mass="40498">MRWMPAAVTPVVVAAAVLAGPIQASAPVSLPTKTPAQVVALVAGSDVQALSGTFEQTVGLGLPQLPDVGPGTSSSSTNTATEQLLGLLTMPHTLRVYLEGATNQRMQVLDTLKETDVVRQGNTVWTYDSATNSATSLTLPAAAPSGATPPSATSPSATSPKMPGHVGPDAFPPDARGAPLPLPGSPAATPAQLAARFLANIGPSTQVALGPNTSVAGRDAYELVLSPRTAGTLVGKVSIAVDAATGLPLGVWVQATGADTTAFAVAFSTLDLTAPPASAFTFTPPPGATVTKASPPSSLLPRAMPGTLPGTLPGTAQAPAAPTTSGTGWATIVTTDAGTVPGSLLASPALAQVLQSVPGGQALETSLFSALVTTDGRLYAGAVPLAALQQAAQQAAAQQAAAQQAAAAGR</sequence>
<dbReference type="InterPro" id="IPR052944">
    <property type="entry name" value="Sporulation_related"/>
</dbReference>
<feature type="signal peptide" evidence="2">
    <location>
        <begin position="1"/>
        <end position="26"/>
    </location>
</feature>
<evidence type="ECO:0000256" key="2">
    <source>
        <dbReference type="SAM" id="SignalP"/>
    </source>
</evidence>
<feature type="chain" id="PRO_5039519482" description="MucB/RseB N-terminal domain-containing protein" evidence="2">
    <location>
        <begin position="27"/>
        <end position="410"/>
    </location>
</feature>